<sequence>MAGLLHVTERMREHTGGMKQIRVELINTGTEILLGSIVNTNAAWLGNRLFEAGFRVERETVVPDGYAINEAMRESARRADIVIVSGGLGPTSDDVTREALCDVCGVDMHRDEQVAERLKSYFERRGISIAECNFKQAMVPDGAAVLENSNGTAPGLVMPASGSLPMFILLPGPPSELKPMVEQSVMPLLEDLADEDIPHLRVFRLVGIGESDLQELVDDSLHQVEGLEVAYCARIGEVDVRLVGSEVALKQGEARLRILAGAYVLTPAGVSLEKAVVLHLAEQGLKVATAESCTGGLIAKRITDVPGSSGVFEFGWVTYADRAKTKMLGVPEDILKLHGAVSEPVVKAMAEGALDRSGADVAVAVSGIAGPGGGTPEKPVGTVWLAWAFRGGETRTEMMLYPRDRGSFRQMVSQKALAGLLDARRREQVTE</sequence>
<dbReference type="NCBIfam" id="TIGR00177">
    <property type="entry name" value="molyb_syn"/>
    <property type="match status" value="1"/>
</dbReference>
<dbReference type="HAMAP" id="MF_00226_B">
    <property type="entry name" value="CinA_B"/>
    <property type="match status" value="1"/>
</dbReference>
<name>A0AAE6T977_9BACT</name>
<gene>
    <name evidence="3" type="ORF">DMI76_02720</name>
</gene>
<dbReference type="Proteomes" id="UP000642553">
    <property type="component" value="Chromosome"/>
</dbReference>
<dbReference type="InterPro" id="IPR008136">
    <property type="entry name" value="CinA_C"/>
</dbReference>
<dbReference type="InterPro" id="IPR041424">
    <property type="entry name" value="CinA_KH"/>
</dbReference>
<proteinExistence type="inferred from homology"/>
<evidence type="ECO:0000313" key="4">
    <source>
        <dbReference type="Proteomes" id="UP000642553"/>
    </source>
</evidence>
<dbReference type="PANTHER" id="PTHR13939:SF0">
    <property type="entry name" value="NMN AMIDOHYDROLASE-LIKE PROTEIN YFAY"/>
    <property type="match status" value="1"/>
</dbReference>
<dbReference type="InterPro" id="IPR036425">
    <property type="entry name" value="MoaB/Mog-like_dom_sf"/>
</dbReference>
<dbReference type="InterPro" id="IPR001453">
    <property type="entry name" value="MoaB/Mog_dom"/>
</dbReference>
<accession>A0AAE6T977</accession>
<dbReference type="Pfam" id="PF18146">
    <property type="entry name" value="CinA_KH"/>
    <property type="match status" value="1"/>
</dbReference>
<dbReference type="AlphaFoldDB" id="A0AAE6T977"/>
<dbReference type="Pfam" id="PF00994">
    <property type="entry name" value="MoCF_biosynth"/>
    <property type="match status" value="1"/>
</dbReference>
<dbReference type="Pfam" id="PF02464">
    <property type="entry name" value="CinA"/>
    <property type="match status" value="1"/>
</dbReference>
<dbReference type="PANTHER" id="PTHR13939">
    <property type="entry name" value="NICOTINAMIDE-NUCLEOTIDE AMIDOHYDROLASE PNCC"/>
    <property type="match status" value="1"/>
</dbReference>
<dbReference type="EMBL" id="CP029701">
    <property type="protein sequence ID" value="QHV62347.1"/>
    <property type="molecule type" value="Genomic_DNA"/>
</dbReference>
<evidence type="ECO:0000259" key="2">
    <source>
        <dbReference type="SMART" id="SM00852"/>
    </source>
</evidence>
<dbReference type="Gene3D" id="3.90.950.20">
    <property type="entry name" value="CinA-like"/>
    <property type="match status" value="1"/>
</dbReference>
<dbReference type="NCBIfam" id="TIGR00199">
    <property type="entry name" value="PncC_domain"/>
    <property type="match status" value="1"/>
</dbReference>
<dbReference type="SMART" id="SM00852">
    <property type="entry name" value="MoCF_biosynth"/>
    <property type="match status" value="1"/>
</dbReference>
<dbReference type="Gene3D" id="3.30.70.2860">
    <property type="match status" value="1"/>
</dbReference>
<dbReference type="SUPFAM" id="SSF142433">
    <property type="entry name" value="CinA-like"/>
    <property type="match status" value="1"/>
</dbReference>
<dbReference type="InterPro" id="IPR008135">
    <property type="entry name" value="Competence-induced_CinA"/>
</dbReference>
<dbReference type="InterPro" id="IPR036653">
    <property type="entry name" value="CinA-like_C"/>
</dbReference>
<dbReference type="NCBIfam" id="TIGR00200">
    <property type="entry name" value="cinA_nterm"/>
    <property type="match status" value="1"/>
</dbReference>
<protein>
    <recommendedName>
        <fullName evidence="1">CinA-like protein</fullName>
    </recommendedName>
</protein>
<dbReference type="SUPFAM" id="SSF53218">
    <property type="entry name" value="Molybdenum cofactor biosynthesis proteins"/>
    <property type="match status" value="1"/>
</dbReference>
<dbReference type="PIRSF" id="PIRSF006728">
    <property type="entry name" value="CinA"/>
    <property type="match status" value="1"/>
</dbReference>
<reference evidence="3" key="1">
    <citation type="submission" date="2018-05" db="EMBL/GenBank/DDBJ databases">
        <title>Complete genome sequnece of Akkermansia muciniphila EB-AMDK-40.</title>
        <authorList>
            <person name="Nam Y.-D."/>
            <person name="Chung W.-H."/>
            <person name="Park Y.S."/>
            <person name="Kang J."/>
        </authorList>
    </citation>
    <scope>NUCLEOTIDE SEQUENCE</scope>
    <source>
        <strain evidence="3">EB-AMDK-40</strain>
    </source>
</reference>
<dbReference type="Gene3D" id="3.40.980.10">
    <property type="entry name" value="MoaB/Mog-like domain"/>
    <property type="match status" value="1"/>
</dbReference>
<dbReference type="CDD" id="cd00885">
    <property type="entry name" value="cinA"/>
    <property type="match status" value="1"/>
</dbReference>
<dbReference type="InterPro" id="IPR050101">
    <property type="entry name" value="CinA"/>
</dbReference>
<organism evidence="3 4">
    <name type="scientific">Akkermansia massiliensis</name>
    <dbReference type="NCBI Taxonomy" id="2927224"/>
    <lineage>
        <taxon>Bacteria</taxon>
        <taxon>Pseudomonadati</taxon>
        <taxon>Verrucomicrobiota</taxon>
        <taxon>Verrucomicrobiia</taxon>
        <taxon>Verrucomicrobiales</taxon>
        <taxon>Akkermansiaceae</taxon>
        <taxon>Akkermansia</taxon>
    </lineage>
</organism>
<evidence type="ECO:0000313" key="3">
    <source>
        <dbReference type="EMBL" id="QHV62347.1"/>
    </source>
</evidence>
<comment type="similarity">
    <text evidence="1">Belongs to the CinA family.</text>
</comment>
<evidence type="ECO:0000256" key="1">
    <source>
        <dbReference type="HAMAP-Rule" id="MF_00226"/>
    </source>
</evidence>
<feature type="domain" description="MoaB/Mog" evidence="2">
    <location>
        <begin position="24"/>
        <end position="191"/>
    </location>
</feature>
<dbReference type="RefSeq" id="WP_102722670.1">
    <property type="nucleotide sequence ID" value="NZ_JAMYIA010000023.1"/>
</dbReference>
<dbReference type="NCBIfam" id="NF001813">
    <property type="entry name" value="PRK00549.1"/>
    <property type="match status" value="1"/>
</dbReference>